<feature type="transmembrane region" description="Helical" evidence="10">
    <location>
        <begin position="168"/>
        <end position="190"/>
    </location>
</feature>
<evidence type="ECO:0000256" key="10">
    <source>
        <dbReference type="SAM" id="Phobius"/>
    </source>
</evidence>
<comment type="subcellular location">
    <subcellularLocation>
        <location evidence="1">Cell inner membrane</location>
        <topology evidence="1">Multi-pass membrane protein</topology>
    </subcellularLocation>
    <subcellularLocation>
        <location evidence="9">Cell membrane</location>
        <topology evidence="9">Multi-pass membrane protein</topology>
    </subcellularLocation>
</comment>
<keyword evidence="5" id="KW-0997">Cell inner membrane</keyword>
<evidence type="ECO:0000313" key="12">
    <source>
        <dbReference type="EMBL" id="AEM74126.1"/>
    </source>
</evidence>
<gene>
    <name evidence="12" type="ORF">Calla_1518</name>
</gene>
<sequence length="403" mass="44629">MAEYIYKAVDMNGKKIEGSVVADTKEGAIDSLRKRNIFVVEIKEKDVLSRDVNVSFRKKLSIKELSMFCRQLSTMLMAGIPLITALSVIVEQFKGRAMGKVLEDIYKSVQSGSMLSRALAEKGECFPEILINMTEAGELSGSLDKTLERMATHFEKELKLKQKIVNALIYPAIVLLVAFGVLVIMLVYVIPTFVGIFDELGVDLPATTKFIIAASNFTRKNIIYIIIVIIFAIIGYKVFRNSEKGGVIIDSLKLKIPLIGKVLLGQATTRFARTLATMTSAGVSIIIALETTRNVINNKFIEKKFEDIILRVQRGEGLSVPIAESGIFPRIVEILIRTGEESGTLDSMLEKTADYFESEVENQVTRLTSVFEPLIIVLLAGMVGFLVSSIILPLFKLYGSIQP</sequence>
<dbReference type="GO" id="GO:0009306">
    <property type="term" value="P:protein secretion"/>
    <property type="evidence" value="ECO:0007669"/>
    <property type="project" value="InterPro"/>
</dbReference>
<dbReference type="EMBL" id="CP003001">
    <property type="protein sequence ID" value="AEM74126.1"/>
    <property type="molecule type" value="Genomic_DNA"/>
</dbReference>
<evidence type="ECO:0000256" key="2">
    <source>
        <dbReference type="ARBA" id="ARBA00005745"/>
    </source>
</evidence>
<organism evidence="12 13">
    <name type="scientific">Caldicellulosiruptor acetigenus 6A</name>
    <dbReference type="NCBI Taxonomy" id="632516"/>
    <lineage>
        <taxon>Bacteria</taxon>
        <taxon>Bacillati</taxon>
        <taxon>Bacillota</taxon>
        <taxon>Bacillota incertae sedis</taxon>
        <taxon>Caldicellulosiruptorales</taxon>
        <taxon>Caldicellulosiruptoraceae</taxon>
        <taxon>Caldicellulosiruptor</taxon>
    </lineage>
</organism>
<evidence type="ECO:0000256" key="8">
    <source>
        <dbReference type="ARBA" id="ARBA00023136"/>
    </source>
</evidence>
<dbReference type="HOGENOM" id="CLU_035032_2_1_9"/>
<dbReference type="InterPro" id="IPR001992">
    <property type="entry name" value="T2SS_GspF/T4SS_PilC_CS"/>
</dbReference>
<dbReference type="KEGG" id="clc:Calla_1518"/>
<protein>
    <submittedName>
        <fullName evidence="12">Type II secretion system F domain-containing protein</fullName>
    </submittedName>
</protein>
<reference evidence="12 13" key="1">
    <citation type="submission" date="2011-08" db="EMBL/GenBank/DDBJ databases">
        <title>Complete sequence of Caldicellulosiruptor lactoaceticus 6A.</title>
        <authorList>
            <consortium name="US DOE Joint Genome Institute"/>
            <person name="Lucas S."/>
            <person name="Han J."/>
            <person name="Lapidus A."/>
            <person name="Cheng J.-F."/>
            <person name="Goodwin L."/>
            <person name="Pitluck S."/>
            <person name="Peters L."/>
            <person name="Davenport K."/>
            <person name="Detter J.C."/>
            <person name="Han C."/>
            <person name="Tapia R."/>
            <person name="Land M."/>
            <person name="Hauser L."/>
            <person name="Kyrpides N."/>
            <person name="Ivanova N."/>
            <person name="Ovchinnikova G."/>
            <person name="Pagani I."/>
            <person name="Blumer-Schuette S.E."/>
            <person name="Kelly R.M."/>
            <person name="Woyke T."/>
        </authorList>
    </citation>
    <scope>NUCLEOTIDE SEQUENCE [LARGE SCALE GENOMIC DNA]</scope>
    <source>
        <strain evidence="12 13">6A</strain>
    </source>
</reference>
<dbReference type="GO" id="GO:0005886">
    <property type="term" value="C:plasma membrane"/>
    <property type="evidence" value="ECO:0007669"/>
    <property type="project" value="UniProtKB-SubCell"/>
</dbReference>
<feature type="transmembrane region" description="Helical" evidence="10">
    <location>
        <begin position="222"/>
        <end position="239"/>
    </location>
</feature>
<dbReference type="InterPro" id="IPR018076">
    <property type="entry name" value="T2SS_GspF_dom"/>
</dbReference>
<feature type="domain" description="Type II secretion system protein GspF" evidence="11">
    <location>
        <begin position="68"/>
        <end position="191"/>
    </location>
</feature>
<evidence type="ECO:0000256" key="4">
    <source>
        <dbReference type="ARBA" id="ARBA00022475"/>
    </source>
</evidence>
<dbReference type="PANTHER" id="PTHR30012">
    <property type="entry name" value="GENERAL SECRETION PATHWAY PROTEIN"/>
    <property type="match status" value="1"/>
</dbReference>
<accession>G2PZA8</accession>
<keyword evidence="4" id="KW-1003">Cell membrane</keyword>
<evidence type="ECO:0000256" key="1">
    <source>
        <dbReference type="ARBA" id="ARBA00004429"/>
    </source>
</evidence>
<dbReference type="Proteomes" id="UP000009257">
    <property type="component" value="Chromosome"/>
</dbReference>
<keyword evidence="6 9" id="KW-0812">Transmembrane</keyword>
<dbReference type="PANTHER" id="PTHR30012:SF0">
    <property type="entry name" value="TYPE II SECRETION SYSTEM PROTEIN F-RELATED"/>
    <property type="match status" value="1"/>
</dbReference>
<comment type="similarity">
    <text evidence="2 9">Belongs to the GSP F family.</text>
</comment>
<feature type="transmembrane region" description="Helical" evidence="10">
    <location>
        <begin position="374"/>
        <end position="395"/>
    </location>
</feature>
<evidence type="ECO:0000256" key="7">
    <source>
        <dbReference type="ARBA" id="ARBA00022989"/>
    </source>
</evidence>
<dbReference type="Pfam" id="PF00482">
    <property type="entry name" value="T2SSF"/>
    <property type="match status" value="2"/>
</dbReference>
<feature type="transmembrane region" description="Helical" evidence="10">
    <location>
        <begin position="72"/>
        <end position="90"/>
    </location>
</feature>
<dbReference type="InterPro" id="IPR042094">
    <property type="entry name" value="T2SS_GspF_sf"/>
</dbReference>
<keyword evidence="3 9" id="KW-0813">Transport</keyword>
<evidence type="ECO:0000256" key="5">
    <source>
        <dbReference type="ARBA" id="ARBA00022519"/>
    </source>
</evidence>
<dbReference type="AlphaFoldDB" id="G2PZA8"/>
<name>G2PZA8_9FIRM</name>
<evidence type="ECO:0000256" key="9">
    <source>
        <dbReference type="RuleBase" id="RU003923"/>
    </source>
</evidence>
<dbReference type="RefSeq" id="WP_014042775.1">
    <property type="nucleotide sequence ID" value="NC_015949.1"/>
</dbReference>
<evidence type="ECO:0000256" key="6">
    <source>
        <dbReference type="ARBA" id="ARBA00022692"/>
    </source>
</evidence>
<evidence type="ECO:0000259" key="11">
    <source>
        <dbReference type="Pfam" id="PF00482"/>
    </source>
</evidence>
<proteinExistence type="inferred from homology"/>
<dbReference type="PRINTS" id="PR00812">
    <property type="entry name" value="BCTERIALGSPF"/>
</dbReference>
<dbReference type="FunFam" id="1.20.81.30:FF:000001">
    <property type="entry name" value="Type II secretion system protein F"/>
    <property type="match status" value="2"/>
</dbReference>
<evidence type="ECO:0000256" key="3">
    <source>
        <dbReference type="ARBA" id="ARBA00022448"/>
    </source>
</evidence>
<keyword evidence="8 10" id="KW-0472">Membrane</keyword>
<feature type="domain" description="Type II secretion system protein GspF" evidence="11">
    <location>
        <begin position="271"/>
        <end position="393"/>
    </location>
</feature>
<dbReference type="InterPro" id="IPR003004">
    <property type="entry name" value="GspF/PilC"/>
</dbReference>
<dbReference type="PROSITE" id="PS00874">
    <property type="entry name" value="T2SP_F"/>
    <property type="match status" value="1"/>
</dbReference>
<dbReference type="Gene3D" id="1.20.81.30">
    <property type="entry name" value="Type II secretion system (T2SS), domain F"/>
    <property type="match status" value="2"/>
</dbReference>
<keyword evidence="7 10" id="KW-1133">Transmembrane helix</keyword>
<evidence type="ECO:0000313" key="13">
    <source>
        <dbReference type="Proteomes" id="UP000009257"/>
    </source>
</evidence>